<organism evidence="3 4">
    <name type="scientific">Friedmanniomyces endolithicus</name>
    <dbReference type="NCBI Taxonomy" id="329885"/>
    <lineage>
        <taxon>Eukaryota</taxon>
        <taxon>Fungi</taxon>
        <taxon>Dikarya</taxon>
        <taxon>Ascomycota</taxon>
        <taxon>Pezizomycotina</taxon>
        <taxon>Dothideomycetes</taxon>
        <taxon>Dothideomycetidae</taxon>
        <taxon>Mycosphaerellales</taxon>
        <taxon>Teratosphaeriaceae</taxon>
        <taxon>Friedmanniomyces</taxon>
    </lineage>
</organism>
<feature type="region of interest" description="Disordered" evidence="1">
    <location>
        <begin position="97"/>
        <end position="117"/>
    </location>
</feature>
<name>A0A4U0V9T9_9PEZI</name>
<feature type="compositionally biased region" description="Basic residues" evidence="1">
    <location>
        <begin position="105"/>
        <end position="114"/>
    </location>
</feature>
<comment type="caution">
    <text evidence="3">The sequence shown here is derived from an EMBL/GenBank/DDBJ whole genome shotgun (WGS) entry which is preliminary data.</text>
</comment>
<sequence>MGQPSKFKRELEAERRAYAATSEELDEALQVAQYLALKVESLRSVVATLAMGTELKIGLHGYSEGLEEKERIVLARAASQPLGILQTDDTYYVEDVRDSSMPPPLHKHRKRRKLGPASSDAAMDFKQHFPSSDGFTINPADLFSSDATYPSDLTWATTYSDQALPEPVPESIDLEALERQLEEAQEVMGKLADTPVAVRILHKAEGLTRAQLERMRKVLEVDVEARTDMIVFADGLLG</sequence>
<dbReference type="EMBL" id="NAJP01000014">
    <property type="protein sequence ID" value="TKA44776.1"/>
    <property type="molecule type" value="Genomic_DNA"/>
</dbReference>
<protein>
    <recommendedName>
        <fullName evidence="2">DUF7071 domain-containing protein</fullName>
    </recommendedName>
</protein>
<evidence type="ECO:0000259" key="2">
    <source>
        <dbReference type="Pfam" id="PF23257"/>
    </source>
</evidence>
<feature type="domain" description="DUF7071" evidence="2">
    <location>
        <begin position="182"/>
        <end position="234"/>
    </location>
</feature>
<dbReference type="Proteomes" id="UP000310066">
    <property type="component" value="Unassembled WGS sequence"/>
</dbReference>
<dbReference type="AlphaFoldDB" id="A0A4U0V9T9"/>
<dbReference type="Pfam" id="PF23257">
    <property type="entry name" value="DUF7071"/>
    <property type="match status" value="1"/>
</dbReference>
<proteinExistence type="predicted"/>
<dbReference type="OrthoDB" id="3874872at2759"/>
<evidence type="ECO:0000313" key="4">
    <source>
        <dbReference type="Proteomes" id="UP000310066"/>
    </source>
</evidence>
<accession>A0A4U0V9T9</accession>
<evidence type="ECO:0000313" key="3">
    <source>
        <dbReference type="EMBL" id="TKA44776.1"/>
    </source>
</evidence>
<dbReference type="InterPro" id="IPR055499">
    <property type="entry name" value="DUF7071"/>
</dbReference>
<reference evidence="3 4" key="1">
    <citation type="submission" date="2017-03" db="EMBL/GenBank/DDBJ databases">
        <title>Genomes of endolithic fungi from Antarctica.</title>
        <authorList>
            <person name="Coleine C."/>
            <person name="Masonjones S."/>
            <person name="Stajich J.E."/>
        </authorList>
    </citation>
    <scope>NUCLEOTIDE SEQUENCE [LARGE SCALE GENOMIC DNA]</scope>
    <source>
        <strain evidence="3 4">CCFEE 5311</strain>
    </source>
</reference>
<gene>
    <name evidence="3" type="ORF">B0A54_04727</name>
</gene>
<evidence type="ECO:0000256" key="1">
    <source>
        <dbReference type="SAM" id="MobiDB-lite"/>
    </source>
</evidence>